<feature type="transmembrane region" description="Helical" evidence="5">
    <location>
        <begin position="20"/>
        <end position="45"/>
    </location>
</feature>
<dbReference type="OrthoDB" id="2544694at2759"/>
<dbReference type="SUPFAM" id="SSF103473">
    <property type="entry name" value="MFS general substrate transporter"/>
    <property type="match status" value="1"/>
</dbReference>
<dbReference type="InterPro" id="IPR005828">
    <property type="entry name" value="MFS_sugar_transport-like"/>
</dbReference>
<feature type="transmembrane region" description="Helical" evidence="5">
    <location>
        <begin position="170"/>
        <end position="188"/>
    </location>
</feature>
<dbReference type="InterPro" id="IPR036259">
    <property type="entry name" value="MFS_trans_sf"/>
</dbReference>
<feature type="transmembrane region" description="Helical" evidence="5">
    <location>
        <begin position="422"/>
        <end position="445"/>
    </location>
</feature>
<feature type="transmembrane region" description="Helical" evidence="5">
    <location>
        <begin position="226"/>
        <end position="247"/>
    </location>
</feature>
<dbReference type="AlphaFoldDB" id="A0A8W8JNM5"/>
<keyword evidence="2 5" id="KW-0812">Transmembrane</keyword>
<dbReference type="GO" id="GO:0022857">
    <property type="term" value="F:transmembrane transporter activity"/>
    <property type="evidence" value="ECO:0007669"/>
    <property type="project" value="InterPro"/>
</dbReference>
<dbReference type="PANTHER" id="PTHR24064">
    <property type="entry name" value="SOLUTE CARRIER FAMILY 22 MEMBER"/>
    <property type="match status" value="1"/>
</dbReference>
<dbReference type="Pfam" id="PF00083">
    <property type="entry name" value="Sugar_tr"/>
    <property type="match status" value="1"/>
</dbReference>
<dbReference type="PROSITE" id="PS00216">
    <property type="entry name" value="SUGAR_TRANSPORT_1"/>
    <property type="match status" value="1"/>
</dbReference>
<feature type="transmembrane region" description="Helical" evidence="5">
    <location>
        <begin position="365"/>
        <end position="386"/>
    </location>
</feature>
<feature type="transmembrane region" description="Helical" evidence="5">
    <location>
        <begin position="144"/>
        <end position="163"/>
    </location>
</feature>
<proteinExistence type="predicted"/>
<comment type="subcellular location">
    <subcellularLocation>
        <location evidence="1">Membrane</location>
        <topology evidence="1">Multi-pass membrane protein</topology>
    </subcellularLocation>
</comment>
<feature type="domain" description="Major facilitator superfamily (MFS) profile" evidence="6">
    <location>
        <begin position="98"/>
        <end position="515"/>
    </location>
</feature>
<dbReference type="EnsemblMetazoa" id="G19702.1">
    <property type="protein sequence ID" value="G19702.1:cds"/>
    <property type="gene ID" value="G19702"/>
</dbReference>
<keyword evidence="3 5" id="KW-1133">Transmembrane helix</keyword>
<name>A0A8W8JNM5_MAGGI</name>
<organism evidence="7 8">
    <name type="scientific">Magallana gigas</name>
    <name type="common">Pacific oyster</name>
    <name type="synonym">Crassostrea gigas</name>
    <dbReference type="NCBI Taxonomy" id="29159"/>
    <lineage>
        <taxon>Eukaryota</taxon>
        <taxon>Metazoa</taxon>
        <taxon>Spiralia</taxon>
        <taxon>Lophotrochozoa</taxon>
        <taxon>Mollusca</taxon>
        <taxon>Bivalvia</taxon>
        <taxon>Autobranchia</taxon>
        <taxon>Pteriomorphia</taxon>
        <taxon>Ostreida</taxon>
        <taxon>Ostreoidea</taxon>
        <taxon>Ostreidae</taxon>
        <taxon>Magallana</taxon>
    </lineage>
</organism>
<evidence type="ECO:0000259" key="6">
    <source>
        <dbReference type="PROSITE" id="PS50850"/>
    </source>
</evidence>
<protein>
    <recommendedName>
        <fullName evidence="6">Major facilitator superfamily (MFS) profile domain-containing protein</fullName>
    </recommendedName>
</protein>
<sequence>MNFDDILIRLGEFGRYQKILYFLAVCLPGISCGVFMVISVFLMGVPEHRCAIPQLENDTFAIQSDHHKKLIDQYIPNADPDDSTLKYDRCQYYVYDSAAVQGNASRHIEKCSKWVYSEDIYKSTFAKQIDLVCDDRYKTSLAKSLFFVGVLLGALGLGILSDAIGRKKTLSLSVVAMMASSIGLAWAPNYIVFVLIRICVGASTSGVFMTGFVIGMELVGPSKRLFAGVINEVFFAVGLVLLAGVAYAFRDWFWIELSLSIPTVVFMAFWCILPESPRWLLSKGRRQEAEEVLRKAARVNKVTLPEKLFDEDDFDKKPETAALWNLFTSRVLLIRTLIIFFNWMVVSMTYYGLSLNTGNLGGDFYVNFLISGVVEFPAYTLCLLLLDRWGRKKCHCSAMLLGGIACLCTIFTISFGGEDLQWLTTTLAMIGKLGSAAAFAVIYVFSAELYPTVVRNAGMGASSCCARIGGILAPYVADSGVLIGGQYGQAVPLVIFGGASVLAGLLSLKLPETLDEGLPESIDDGVAFGTPEYRKRSKLSLTIDPPSASIGLTKL</sequence>
<evidence type="ECO:0000256" key="1">
    <source>
        <dbReference type="ARBA" id="ARBA00004141"/>
    </source>
</evidence>
<keyword evidence="4 5" id="KW-0472">Membrane</keyword>
<evidence type="ECO:0000256" key="5">
    <source>
        <dbReference type="SAM" id="Phobius"/>
    </source>
</evidence>
<evidence type="ECO:0000313" key="8">
    <source>
        <dbReference type="Proteomes" id="UP000005408"/>
    </source>
</evidence>
<dbReference type="OMA" id="ISCGVFM"/>
<feature type="transmembrane region" description="Helical" evidence="5">
    <location>
        <begin position="398"/>
        <end position="416"/>
    </location>
</feature>
<dbReference type="Proteomes" id="UP000005408">
    <property type="component" value="Unassembled WGS sequence"/>
</dbReference>
<reference evidence="7" key="1">
    <citation type="submission" date="2022-08" db="UniProtKB">
        <authorList>
            <consortium name="EnsemblMetazoa"/>
        </authorList>
    </citation>
    <scope>IDENTIFICATION</scope>
    <source>
        <strain evidence="7">05x7-T-G4-1.051#20</strain>
    </source>
</reference>
<evidence type="ECO:0000256" key="2">
    <source>
        <dbReference type="ARBA" id="ARBA00022692"/>
    </source>
</evidence>
<evidence type="ECO:0000313" key="7">
    <source>
        <dbReference type="EnsemblMetazoa" id="G19702.1:cds"/>
    </source>
</evidence>
<dbReference type="GO" id="GO:0016020">
    <property type="term" value="C:membrane"/>
    <property type="evidence" value="ECO:0007669"/>
    <property type="project" value="UniProtKB-SubCell"/>
</dbReference>
<feature type="transmembrane region" description="Helical" evidence="5">
    <location>
        <begin position="253"/>
        <end position="273"/>
    </location>
</feature>
<evidence type="ECO:0000256" key="3">
    <source>
        <dbReference type="ARBA" id="ARBA00022989"/>
    </source>
</evidence>
<dbReference type="CDD" id="cd17317">
    <property type="entry name" value="MFS_SLC22"/>
    <property type="match status" value="1"/>
</dbReference>
<evidence type="ECO:0000256" key="4">
    <source>
        <dbReference type="ARBA" id="ARBA00023136"/>
    </source>
</evidence>
<dbReference type="Gene3D" id="1.20.1250.20">
    <property type="entry name" value="MFS general substrate transporter like domains"/>
    <property type="match status" value="1"/>
</dbReference>
<dbReference type="PROSITE" id="PS50850">
    <property type="entry name" value="MFS"/>
    <property type="match status" value="1"/>
</dbReference>
<dbReference type="InterPro" id="IPR005829">
    <property type="entry name" value="Sugar_transporter_CS"/>
</dbReference>
<dbReference type="InterPro" id="IPR020846">
    <property type="entry name" value="MFS_dom"/>
</dbReference>
<feature type="transmembrane region" description="Helical" evidence="5">
    <location>
        <begin position="332"/>
        <end position="353"/>
    </location>
</feature>
<accession>A0A8W8JNM5</accession>
<keyword evidence="8" id="KW-1185">Reference proteome</keyword>